<protein>
    <submittedName>
        <fullName evidence="2">Uncharacterized protein</fullName>
    </submittedName>
</protein>
<name>A0A1Y2J1D3_TRAC3</name>
<evidence type="ECO:0000313" key="2">
    <source>
        <dbReference type="EMBL" id="OSD06713.1"/>
    </source>
</evidence>
<reference evidence="2 3" key="1">
    <citation type="journal article" date="2015" name="Biotechnol. Biofuels">
        <title>Enhanced degradation of softwood versus hardwood by the white-rot fungus Pycnoporus coccineus.</title>
        <authorList>
            <person name="Couturier M."/>
            <person name="Navarro D."/>
            <person name="Chevret D."/>
            <person name="Henrissat B."/>
            <person name="Piumi F."/>
            <person name="Ruiz-Duenas F.J."/>
            <person name="Martinez A.T."/>
            <person name="Grigoriev I.V."/>
            <person name="Riley R."/>
            <person name="Lipzen A."/>
            <person name="Berrin J.G."/>
            <person name="Master E.R."/>
            <person name="Rosso M.N."/>
        </authorList>
    </citation>
    <scope>NUCLEOTIDE SEQUENCE [LARGE SCALE GENOMIC DNA]</scope>
    <source>
        <strain evidence="2 3">BRFM310</strain>
    </source>
</reference>
<dbReference type="OrthoDB" id="3033167at2759"/>
<feature type="region of interest" description="Disordered" evidence="1">
    <location>
        <begin position="349"/>
        <end position="384"/>
    </location>
</feature>
<feature type="region of interest" description="Disordered" evidence="1">
    <location>
        <begin position="238"/>
        <end position="278"/>
    </location>
</feature>
<keyword evidence="3" id="KW-1185">Reference proteome</keyword>
<feature type="compositionally biased region" description="Polar residues" evidence="1">
    <location>
        <begin position="247"/>
        <end position="261"/>
    </location>
</feature>
<evidence type="ECO:0000256" key="1">
    <source>
        <dbReference type="SAM" id="MobiDB-lite"/>
    </source>
</evidence>
<dbReference type="EMBL" id="KZ084089">
    <property type="protein sequence ID" value="OSD06713.1"/>
    <property type="molecule type" value="Genomic_DNA"/>
</dbReference>
<sequence>MRPFSTPGPSSTLGTTSPVRSRRPLWLVGATAQNGDTFVDTELRRVESPSLAFVPFSTPGPLRSPVHFDYDVVSETALQLEKPAPASSPLSPDLQIRASRPLGYAESPESTTRGDILASPALAMPASFSALPPRRLLLSASDFVPFTAPGPTVEFRDAVALSPYMLSDISRPLSPGVTLAPHNDIDFQWCRFDRNRIAEGTSSPIGFSVENSEETFWSQPAPKAPYMKEHLERDLPTDSMRDLHSFPTPSTHARRCSPQSRRLTDNAAPKPDIPPDASSKLTQTCGDNIRGDNENPFVWIVPPRDVPPSTPPRNIVQDSIDDTGRATPPVQEAPVSSRCIPQDNDAVVSEGVDTNAPDRRRRPPFAPAPGVYVSPLRGSDSSPRMAIDAKTSAAAQRYNEGDCHSVDQQTSDERELQLIEEAIEEADSQPGEKVTLSHDDDVQDDIEEFDELGGCSQDSRDTIESWTK</sequence>
<proteinExistence type="predicted"/>
<dbReference type="Proteomes" id="UP000193067">
    <property type="component" value="Unassembled WGS sequence"/>
</dbReference>
<accession>A0A1Y2J1D3</accession>
<gene>
    <name evidence="2" type="ORF">PYCCODRAFT_1474157</name>
</gene>
<feature type="region of interest" description="Disordered" evidence="1">
    <location>
        <begin position="449"/>
        <end position="468"/>
    </location>
</feature>
<evidence type="ECO:0000313" key="3">
    <source>
        <dbReference type="Proteomes" id="UP000193067"/>
    </source>
</evidence>
<feature type="compositionally biased region" description="Basic and acidic residues" evidence="1">
    <location>
        <begin position="458"/>
        <end position="468"/>
    </location>
</feature>
<organism evidence="2 3">
    <name type="scientific">Trametes coccinea (strain BRFM310)</name>
    <name type="common">Pycnoporus coccineus</name>
    <dbReference type="NCBI Taxonomy" id="1353009"/>
    <lineage>
        <taxon>Eukaryota</taxon>
        <taxon>Fungi</taxon>
        <taxon>Dikarya</taxon>
        <taxon>Basidiomycota</taxon>
        <taxon>Agaricomycotina</taxon>
        <taxon>Agaricomycetes</taxon>
        <taxon>Polyporales</taxon>
        <taxon>Polyporaceae</taxon>
        <taxon>Trametes</taxon>
    </lineage>
</organism>
<dbReference type="AlphaFoldDB" id="A0A1Y2J1D3"/>